<comment type="caution">
    <text evidence="2">The sequence shown here is derived from an EMBL/GenBank/DDBJ whole genome shotgun (WGS) entry which is preliminary data.</text>
</comment>
<feature type="region of interest" description="Disordered" evidence="1">
    <location>
        <begin position="123"/>
        <end position="166"/>
    </location>
</feature>
<feature type="compositionally biased region" description="Basic and acidic residues" evidence="1">
    <location>
        <begin position="428"/>
        <end position="441"/>
    </location>
</feature>
<feature type="compositionally biased region" description="Basic and acidic residues" evidence="1">
    <location>
        <begin position="318"/>
        <end position="371"/>
    </location>
</feature>
<feature type="region of interest" description="Disordered" evidence="1">
    <location>
        <begin position="413"/>
        <end position="459"/>
    </location>
</feature>
<keyword evidence="3" id="KW-1185">Reference proteome</keyword>
<dbReference type="AlphaFoldDB" id="A0AAV2ZC00"/>
<accession>A0AAV2ZC00</accession>
<feature type="compositionally biased region" description="Basic and acidic residues" evidence="1">
    <location>
        <begin position="123"/>
        <end position="164"/>
    </location>
</feature>
<reference evidence="2" key="1">
    <citation type="submission" date="2022-11" db="EMBL/GenBank/DDBJ databases">
        <authorList>
            <person name="Morgan W.R."/>
            <person name="Tartar A."/>
        </authorList>
    </citation>
    <scope>NUCLEOTIDE SEQUENCE</scope>
    <source>
        <strain evidence="2">ARSEF 373</strain>
    </source>
</reference>
<feature type="compositionally biased region" description="Polar residues" evidence="1">
    <location>
        <begin position="444"/>
        <end position="459"/>
    </location>
</feature>
<dbReference type="Proteomes" id="UP001146120">
    <property type="component" value="Unassembled WGS sequence"/>
</dbReference>
<feature type="region of interest" description="Disordered" evidence="1">
    <location>
        <begin position="277"/>
        <end position="299"/>
    </location>
</feature>
<organism evidence="2 3">
    <name type="scientific">Lagenidium giganteum</name>
    <dbReference type="NCBI Taxonomy" id="4803"/>
    <lineage>
        <taxon>Eukaryota</taxon>
        <taxon>Sar</taxon>
        <taxon>Stramenopiles</taxon>
        <taxon>Oomycota</taxon>
        <taxon>Peronosporomycetes</taxon>
        <taxon>Pythiales</taxon>
        <taxon>Pythiaceae</taxon>
    </lineage>
</organism>
<feature type="region of interest" description="Disordered" evidence="1">
    <location>
        <begin position="312"/>
        <end position="371"/>
    </location>
</feature>
<proteinExistence type="predicted"/>
<gene>
    <name evidence="2" type="ORF">N0F65_011056</name>
</gene>
<evidence type="ECO:0000313" key="2">
    <source>
        <dbReference type="EMBL" id="DBA04508.1"/>
    </source>
</evidence>
<evidence type="ECO:0000313" key="3">
    <source>
        <dbReference type="Proteomes" id="UP001146120"/>
    </source>
</evidence>
<feature type="compositionally biased region" description="Low complexity" evidence="1">
    <location>
        <begin position="1"/>
        <end position="16"/>
    </location>
</feature>
<sequence>MEVSATTQPAASTQQQHEQHVMAGPAASTSSNPHEPDMPASAPPLDMKEDPAVSEPTASQQQEVDRSSMFSDASTAANDARRARREAEDDADRKLIEAVCKASLLEFTEQQRALSEYERNLKANDMERENGTMRLDHERSDAERRKREAMQRVIDSKGHAKAMSEKALLTTRMYEEKNRERLEKLSALELMEQQRIRDEELRMVQSRKDEAMRKREEAQHRVALAEQRAADARRKVIDAAKVVRSTSRKQIELDLTNEEAQRQREAEFKLSELEREKQAARERKEAAAARLEEAKRRAEEMRRKAIEAASVVRATSRKQIEHDLTEEEQRRQREAQFKLDELEREKMGARERKEAAAQRAAEAQRRAEEMRRKAIEAASAVRSTSRKQIELDLQEEEAQRQREAEFKLTELGREKEYAREQTTAAAQRAEEARRRAEELQTRAHNATHSLNSAKSGSLV</sequence>
<name>A0AAV2ZC00_9STRA</name>
<reference evidence="2" key="2">
    <citation type="journal article" date="2023" name="Microbiol Resour">
        <title>Decontamination and Annotation of the Draft Genome Sequence of the Oomycete Lagenidium giganteum ARSEF 373.</title>
        <authorList>
            <person name="Morgan W.R."/>
            <person name="Tartar A."/>
        </authorList>
    </citation>
    <scope>NUCLEOTIDE SEQUENCE</scope>
    <source>
        <strain evidence="2">ARSEF 373</strain>
    </source>
</reference>
<evidence type="ECO:0000256" key="1">
    <source>
        <dbReference type="SAM" id="MobiDB-lite"/>
    </source>
</evidence>
<feature type="region of interest" description="Disordered" evidence="1">
    <location>
        <begin position="1"/>
        <end position="91"/>
    </location>
</feature>
<dbReference type="EMBL" id="DAKRPA010000007">
    <property type="protein sequence ID" value="DBA04508.1"/>
    <property type="molecule type" value="Genomic_DNA"/>
</dbReference>
<protein>
    <submittedName>
        <fullName evidence="2">Uncharacterized protein</fullName>
    </submittedName>
</protein>
<feature type="compositionally biased region" description="Basic and acidic residues" evidence="1">
    <location>
        <begin position="79"/>
        <end position="91"/>
    </location>
</feature>